<proteinExistence type="predicted"/>
<evidence type="ECO:0000313" key="2">
    <source>
        <dbReference type="EMBL" id="KAK1126666.1"/>
    </source>
</evidence>
<sequence length="215" mass="24936">MRTAQRGVYDFLQPPAETYRDVLAELRPTTTSTGEIKFTDEEQSPWKAAGSLESRRCYFRQVIILSRRVAGDKQATCESRRRMRTRRNKTLAKKRSSGEELSTWSRLSLESKREFAESRKQPFPPLSSRPYVEPYAVLSYCLKRNQISNNLKLKLNSDLPWTFLKSTPKGRGFYEFSAVSRDHRATIKPFAEEEEPRPNSLRVSRSRKSESMDTG</sequence>
<dbReference type="AlphaFoldDB" id="A0AA40KNC0"/>
<feature type="region of interest" description="Disordered" evidence="1">
    <location>
        <begin position="187"/>
        <end position="215"/>
    </location>
</feature>
<evidence type="ECO:0000256" key="1">
    <source>
        <dbReference type="SAM" id="MobiDB-lite"/>
    </source>
</evidence>
<dbReference type="EMBL" id="JAHYIQ010000013">
    <property type="protein sequence ID" value="KAK1126666.1"/>
    <property type="molecule type" value="Genomic_DNA"/>
</dbReference>
<gene>
    <name evidence="2" type="ORF">K0M31_004292</name>
</gene>
<feature type="compositionally biased region" description="Basic residues" evidence="1">
    <location>
        <begin position="81"/>
        <end position="95"/>
    </location>
</feature>
<keyword evidence="3" id="KW-1185">Reference proteome</keyword>
<reference evidence="2" key="1">
    <citation type="submission" date="2021-10" db="EMBL/GenBank/DDBJ databases">
        <title>Melipona bicolor Genome sequencing and assembly.</title>
        <authorList>
            <person name="Araujo N.S."/>
            <person name="Arias M.C."/>
        </authorList>
    </citation>
    <scope>NUCLEOTIDE SEQUENCE</scope>
    <source>
        <strain evidence="2">USP_2M_L1-L4_2017</strain>
        <tissue evidence="2">Whole body</tissue>
    </source>
</reference>
<organism evidence="2 3">
    <name type="scientific">Melipona bicolor</name>
    <dbReference type="NCBI Taxonomy" id="60889"/>
    <lineage>
        <taxon>Eukaryota</taxon>
        <taxon>Metazoa</taxon>
        <taxon>Ecdysozoa</taxon>
        <taxon>Arthropoda</taxon>
        <taxon>Hexapoda</taxon>
        <taxon>Insecta</taxon>
        <taxon>Pterygota</taxon>
        <taxon>Neoptera</taxon>
        <taxon>Endopterygota</taxon>
        <taxon>Hymenoptera</taxon>
        <taxon>Apocrita</taxon>
        <taxon>Aculeata</taxon>
        <taxon>Apoidea</taxon>
        <taxon>Anthophila</taxon>
        <taxon>Apidae</taxon>
        <taxon>Melipona</taxon>
    </lineage>
</organism>
<dbReference type="Proteomes" id="UP001177670">
    <property type="component" value="Unassembled WGS sequence"/>
</dbReference>
<feature type="region of interest" description="Disordered" evidence="1">
    <location>
        <begin position="78"/>
        <end position="97"/>
    </location>
</feature>
<accession>A0AA40KNC0</accession>
<name>A0AA40KNC0_9HYME</name>
<evidence type="ECO:0000313" key="3">
    <source>
        <dbReference type="Proteomes" id="UP001177670"/>
    </source>
</evidence>
<comment type="caution">
    <text evidence="2">The sequence shown here is derived from an EMBL/GenBank/DDBJ whole genome shotgun (WGS) entry which is preliminary data.</text>
</comment>
<protein>
    <submittedName>
        <fullName evidence="2">Uncharacterized protein</fullName>
    </submittedName>
</protein>